<evidence type="ECO:0000256" key="1">
    <source>
        <dbReference type="SAM" id="SignalP"/>
    </source>
</evidence>
<reference evidence="3 4" key="1">
    <citation type="submission" date="2020-07" db="EMBL/GenBank/DDBJ databases">
        <authorList>
            <person name="Xu S."/>
            <person name="Li A."/>
        </authorList>
    </citation>
    <scope>NUCLEOTIDE SEQUENCE [LARGE SCALE GENOMIC DNA]</scope>
    <source>
        <strain evidence="3 4">SG-8</strain>
    </source>
</reference>
<protein>
    <submittedName>
        <fullName evidence="3">DUF4136 domain-containing protein</fullName>
    </submittedName>
</protein>
<sequence length="180" mass="19712">MNAKHFAALLLTAALAACASTPRVYTDHAPTANFSQYSTYTWSADLQGMSPLAQQRVVEMIDAQLAAKGWRKVTDNGDVTVVARASTQQKQDIDTYYDAPMWGGWGYRSPWMYGGMGMGYSSTSVRTYEEGTLVVDMFDTASKQAIWRGTATGTIPENPQKLTEQVQAGISEMFAGFPPQ</sequence>
<keyword evidence="4" id="KW-1185">Reference proteome</keyword>
<name>A0A7W3U252_9GAMM</name>
<feature type="chain" id="PRO_5031265522" evidence="1">
    <location>
        <begin position="20"/>
        <end position="180"/>
    </location>
</feature>
<evidence type="ECO:0000313" key="4">
    <source>
        <dbReference type="Proteomes" id="UP000552587"/>
    </source>
</evidence>
<dbReference type="InterPro" id="IPR025411">
    <property type="entry name" value="DUF4136"/>
</dbReference>
<keyword evidence="1" id="KW-0732">Signal</keyword>
<dbReference type="EMBL" id="JACHTE010000001">
    <property type="protein sequence ID" value="MBB1087245.1"/>
    <property type="molecule type" value="Genomic_DNA"/>
</dbReference>
<comment type="caution">
    <text evidence="3">The sequence shown here is derived from an EMBL/GenBank/DDBJ whole genome shotgun (WGS) entry which is preliminary data.</text>
</comment>
<dbReference type="Gene3D" id="3.30.160.670">
    <property type="match status" value="1"/>
</dbReference>
<proteinExistence type="predicted"/>
<organism evidence="3 4">
    <name type="scientific">Marilutibacter penaei</name>
    <dbReference type="NCBI Taxonomy" id="2759900"/>
    <lineage>
        <taxon>Bacteria</taxon>
        <taxon>Pseudomonadati</taxon>
        <taxon>Pseudomonadota</taxon>
        <taxon>Gammaproteobacteria</taxon>
        <taxon>Lysobacterales</taxon>
        <taxon>Lysobacteraceae</taxon>
        <taxon>Marilutibacter</taxon>
    </lineage>
</organism>
<evidence type="ECO:0000259" key="2">
    <source>
        <dbReference type="Pfam" id="PF13590"/>
    </source>
</evidence>
<dbReference type="Pfam" id="PF13590">
    <property type="entry name" value="DUF4136"/>
    <property type="match status" value="1"/>
</dbReference>
<accession>A0A7W3U252</accession>
<feature type="domain" description="DUF4136" evidence="2">
    <location>
        <begin position="24"/>
        <end position="179"/>
    </location>
</feature>
<gene>
    <name evidence="3" type="ORF">H4F99_01945</name>
</gene>
<dbReference type="Proteomes" id="UP000552587">
    <property type="component" value="Unassembled WGS sequence"/>
</dbReference>
<dbReference type="RefSeq" id="WP_182668018.1">
    <property type="nucleotide sequence ID" value="NZ_JACHTE010000001.1"/>
</dbReference>
<dbReference type="PROSITE" id="PS51257">
    <property type="entry name" value="PROKAR_LIPOPROTEIN"/>
    <property type="match status" value="1"/>
</dbReference>
<evidence type="ECO:0000313" key="3">
    <source>
        <dbReference type="EMBL" id="MBB1087245.1"/>
    </source>
</evidence>
<dbReference type="AlphaFoldDB" id="A0A7W3U252"/>
<feature type="signal peptide" evidence="1">
    <location>
        <begin position="1"/>
        <end position="19"/>
    </location>
</feature>